<dbReference type="SUPFAM" id="SSF53271">
    <property type="entry name" value="PRTase-like"/>
    <property type="match status" value="1"/>
</dbReference>
<dbReference type="Gene3D" id="3.40.50.2020">
    <property type="match status" value="1"/>
</dbReference>
<keyword evidence="3" id="KW-1185">Reference proteome</keyword>
<organism evidence="2 3">
    <name type="scientific">Streptomyces sulfonofaciens</name>
    <dbReference type="NCBI Taxonomy" id="68272"/>
    <lineage>
        <taxon>Bacteria</taxon>
        <taxon>Bacillati</taxon>
        <taxon>Actinomycetota</taxon>
        <taxon>Actinomycetes</taxon>
        <taxon>Kitasatosporales</taxon>
        <taxon>Streptomycetaceae</taxon>
        <taxon>Streptomyces</taxon>
    </lineage>
</organism>
<evidence type="ECO:0000313" key="2">
    <source>
        <dbReference type="EMBL" id="GHH73369.1"/>
    </source>
</evidence>
<dbReference type="InterPro" id="IPR000836">
    <property type="entry name" value="PRTase_dom"/>
</dbReference>
<comment type="caution">
    <text evidence="2">The sequence shown here is derived from an EMBL/GenBank/DDBJ whole genome shotgun (WGS) entry which is preliminary data.</text>
</comment>
<evidence type="ECO:0000313" key="3">
    <source>
        <dbReference type="Proteomes" id="UP000603708"/>
    </source>
</evidence>
<keyword evidence="2" id="KW-0328">Glycosyltransferase</keyword>
<proteinExistence type="predicted"/>
<dbReference type="GO" id="GO:0016757">
    <property type="term" value="F:glycosyltransferase activity"/>
    <property type="evidence" value="ECO:0007669"/>
    <property type="project" value="UniProtKB-KW"/>
</dbReference>
<keyword evidence="2" id="KW-0808">Transferase</keyword>
<dbReference type="Proteomes" id="UP000603708">
    <property type="component" value="Unassembled WGS sequence"/>
</dbReference>
<dbReference type="InterPro" id="IPR029057">
    <property type="entry name" value="PRTase-like"/>
</dbReference>
<protein>
    <submittedName>
        <fullName evidence="2">Phosphoribosyltransferase</fullName>
    </submittedName>
</protein>
<sequence length="217" mass="24548">MRFHDRSQAGRNLADWFLEWPETGRLTDIVVLALPRGGVPVAAELARALNAPLDIQMVRKIGMPGRPELAVGAVVDDQPPVFEREKLEVLGLTEEELMPLADRERKDIRRRERRYRTGRPAPHLRGRSVILVDDGLATGTTARAALRHLREQHPRRLILAVPVGSPDVALELRDYADSVVCLHMPEHFRAISQWYAHFDEVGDTEIVDILRSFYATA</sequence>
<dbReference type="CDD" id="cd06223">
    <property type="entry name" value="PRTases_typeI"/>
    <property type="match status" value="1"/>
</dbReference>
<name>A0A919FWV1_9ACTN</name>
<dbReference type="Pfam" id="PF00156">
    <property type="entry name" value="Pribosyltran"/>
    <property type="match status" value="1"/>
</dbReference>
<dbReference type="RefSeq" id="WP_189929797.1">
    <property type="nucleotide sequence ID" value="NZ_BNCD01000002.1"/>
</dbReference>
<reference evidence="2" key="2">
    <citation type="submission" date="2020-09" db="EMBL/GenBank/DDBJ databases">
        <authorList>
            <person name="Sun Q."/>
            <person name="Ohkuma M."/>
        </authorList>
    </citation>
    <scope>NUCLEOTIDE SEQUENCE</scope>
    <source>
        <strain evidence="2">JCM 5069</strain>
    </source>
</reference>
<dbReference type="EMBL" id="BNCD01000002">
    <property type="protein sequence ID" value="GHH73369.1"/>
    <property type="molecule type" value="Genomic_DNA"/>
</dbReference>
<feature type="domain" description="Phosphoribosyltransferase" evidence="1">
    <location>
        <begin position="9"/>
        <end position="190"/>
    </location>
</feature>
<gene>
    <name evidence="2" type="ORF">GCM10018793_12030</name>
</gene>
<accession>A0A919FWV1</accession>
<reference evidence="2" key="1">
    <citation type="journal article" date="2014" name="Int. J. Syst. Evol. Microbiol.">
        <title>Complete genome sequence of Corynebacterium casei LMG S-19264T (=DSM 44701T), isolated from a smear-ripened cheese.</title>
        <authorList>
            <consortium name="US DOE Joint Genome Institute (JGI-PGF)"/>
            <person name="Walter F."/>
            <person name="Albersmeier A."/>
            <person name="Kalinowski J."/>
            <person name="Ruckert C."/>
        </authorList>
    </citation>
    <scope>NUCLEOTIDE SEQUENCE</scope>
    <source>
        <strain evidence="2">JCM 5069</strain>
    </source>
</reference>
<dbReference type="Gene3D" id="3.30.1310.20">
    <property type="entry name" value="PRTase-like"/>
    <property type="match status" value="1"/>
</dbReference>
<dbReference type="AlphaFoldDB" id="A0A919FWV1"/>
<evidence type="ECO:0000259" key="1">
    <source>
        <dbReference type="Pfam" id="PF00156"/>
    </source>
</evidence>